<evidence type="ECO:0000256" key="1">
    <source>
        <dbReference type="SAM" id="Coils"/>
    </source>
</evidence>
<keyword evidence="3" id="KW-1185">Reference proteome</keyword>
<comment type="caution">
    <text evidence="2">The sequence shown here is derived from an EMBL/GenBank/DDBJ whole genome shotgun (WGS) entry which is preliminary data.</text>
</comment>
<name>A0A8J8BCS1_9ACTN</name>
<dbReference type="RefSeq" id="WP_211464339.1">
    <property type="nucleotide sequence ID" value="NZ_JAGSXH010000007.1"/>
</dbReference>
<proteinExistence type="predicted"/>
<keyword evidence="1" id="KW-0175">Coiled coil</keyword>
<dbReference type="AlphaFoldDB" id="A0A8J8BCS1"/>
<dbReference type="EMBL" id="JAGSXH010000007">
    <property type="protein sequence ID" value="MBS2962064.1"/>
    <property type="molecule type" value="Genomic_DNA"/>
</dbReference>
<sequence>MSSNSSPVRREPSFADPDLYPDVAEARSLAAALTSVASELGLSLGEVLTNDSDPYRSAGVESLAPDRKPSWIILGSVERWFTFSGWWQGVELITGSTVDLGEMARALDAWRSGAKIREIHEAATFVKVSELAEAHELGPAEAVAVKWRRLLERLRQDVDRLELARSVLALAETAFDEPKLRQLYPFTSHWSLHFTTCTGFPFSWDVPFVDPLSDGRHVVSGPSRGTVVGEADTPEDAVAMVVAGLPENCGPAVAGTADDPR</sequence>
<reference evidence="2" key="1">
    <citation type="submission" date="2021-04" db="EMBL/GenBank/DDBJ databases">
        <title>Genome based classification of Actinospica acidithermotolerans sp. nov., an actinobacterium isolated from an Indonesian hot spring.</title>
        <authorList>
            <person name="Kusuma A.B."/>
            <person name="Putra K.E."/>
            <person name="Nafisah S."/>
            <person name="Loh J."/>
            <person name="Nouioui I."/>
            <person name="Goodfellow M."/>
        </authorList>
    </citation>
    <scope>NUCLEOTIDE SEQUENCE</scope>
    <source>
        <strain evidence="2">DSM 45618</strain>
    </source>
</reference>
<evidence type="ECO:0000313" key="3">
    <source>
        <dbReference type="Proteomes" id="UP000677913"/>
    </source>
</evidence>
<feature type="coiled-coil region" evidence="1">
    <location>
        <begin position="144"/>
        <end position="171"/>
    </location>
</feature>
<evidence type="ECO:0000313" key="2">
    <source>
        <dbReference type="EMBL" id="MBS2962064.1"/>
    </source>
</evidence>
<accession>A0A8J8BCS1</accession>
<dbReference type="Pfam" id="PF19692">
    <property type="entry name" value="DUF6193"/>
    <property type="match status" value="1"/>
</dbReference>
<dbReference type="Proteomes" id="UP000677913">
    <property type="component" value="Unassembled WGS sequence"/>
</dbReference>
<organism evidence="2 3">
    <name type="scientific">Actinocrinis puniceicyclus</name>
    <dbReference type="NCBI Taxonomy" id="977794"/>
    <lineage>
        <taxon>Bacteria</taxon>
        <taxon>Bacillati</taxon>
        <taxon>Actinomycetota</taxon>
        <taxon>Actinomycetes</taxon>
        <taxon>Catenulisporales</taxon>
        <taxon>Actinospicaceae</taxon>
        <taxon>Actinocrinis</taxon>
    </lineage>
</organism>
<gene>
    <name evidence="2" type="ORF">KGA66_03320</name>
</gene>
<dbReference type="InterPro" id="IPR045682">
    <property type="entry name" value="DUF6193"/>
</dbReference>
<protein>
    <submittedName>
        <fullName evidence="2">Uncharacterized protein</fullName>
    </submittedName>
</protein>